<proteinExistence type="predicted"/>
<keyword evidence="3" id="KW-1185">Reference proteome</keyword>
<feature type="region of interest" description="Disordered" evidence="1">
    <location>
        <begin position="137"/>
        <end position="174"/>
    </location>
</feature>
<evidence type="ECO:0000313" key="2">
    <source>
        <dbReference type="EMBL" id="MDC7715214.1"/>
    </source>
</evidence>
<sequence>MKPVRRKQFVSFGSSSSWPHATPPLASAPPSVALTRPQLGAEYLAWAHWLDALHKRASQGNEADAWALAEGKLAFVLRRSLLLREKVMLGGSLSRAVTEETAALVQELEQVIGELTGREMLAVDDWPLPYRLYRRQGEAGKPAAGTSTATPQAPLPAGHDRRQGSRQRKNLLSEQAQQDCQQAVGCLRLALEILHRQPALAKSDAWQAANLGLARVIVLGHLSSQPGHKLAG</sequence>
<evidence type="ECO:0000313" key="3">
    <source>
        <dbReference type="Proteomes" id="UP001222030"/>
    </source>
</evidence>
<accession>A0ABT5IRL4</accession>
<dbReference type="RefSeq" id="WP_272773007.1">
    <property type="nucleotide sequence ID" value="NZ_JAQQLE010000013.1"/>
</dbReference>
<protein>
    <submittedName>
        <fullName evidence="2">Uncharacterized protein</fullName>
    </submittedName>
</protein>
<organism evidence="2 3">
    <name type="scientific">Vogesella margarita</name>
    <dbReference type="NCBI Taxonomy" id="2984199"/>
    <lineage>
        <taxon>Bacteria</taxon>
        <taxon>Pseudomonadati</taxon>
        <taxon>Pseudomonadota</taxon>
        <taxon>Betaproteobacteria</taxon>
        <taxon>Neisseriales</taxon>
        <taxon>Chromobacteriaceae</taxon>
        <taxon>Vogesella</taxon>
    </lineage>
</organism>
<comment type="caution">
    <text evidence="2">The sequence shown here is derived from an EMBL/GenBank/DDBJ whole genome shotgun (WGS) entry which is preliminary data.</text>
</comment>
<name>A0ABT5IRL4_9NEIS</name>
<dbReference type="Proteomes" id="UP001222030">
    <property type="component" value="Unassembled WGS sequence"/>
</dbReference>
<gene>
    <name evidence="2" type="ORF">PQU96_13935</name>
</gene>
<evidence type="ECO:0000256" key="1">
    <source>
        <dbReference type="SAM" id="MobiDB-lite"/>
    </source>
</evidence>
<reference evidence="2 3" key="1">
    <citation type="submission" date="2023-01" db="EMBL/GenBank/DDBJ databases">
        <title>Novel species of the genus Vogesella isolated from rivers.</title>
        <authorList>
            <person name="Lu H."/>
        </authorList>
    </citation>
    <scope>NUCLEOTIDE SEQUENCE [LARGE SCALE GENOMIC DNA]</scope>
    <source>
        <strain evidence="2 3">LYT5W</strain>
    </source>
</reference>
<dbReference type="EMBL" id="JAQQLE010000013">
    <property type="protein sequence ID" value="MDC7715214.1"/>
    <property type="molecule type" value="Genomic_DNA"/>
</dbReference>